<dbReference type="GO" id="GO:0015940">
    <property type="term" value="P:pantothenate biosynthetic process"/>
    <property type="evidence" value="ECO:0007669"/>
    <property type="project" value="UniProtKB-UniRule"/>
</dbReference>
<evidence type="ECO:0000313" key="11">
    <source>
        <dbReference type="EMBL" id="PAQ12519.1"/>
    </source>
</evidence>
<comment type="similarity">
    <text evidence="2 7">Belongs to the PanB family.</text>
</comment>
<dbReference type="Proteomes" id="UP000216442">
    <property type="component" value="Unassembled WGS sequence"/>
</dbReference>
<evidence type="ECO:0000256" key="8">
    <source>
        <dbReference type="PIRSR" id="PIRSR000388-1"/>
    </source>
</evidence>
<dbReference type="EMBL" id="NPKJ01000003">
    <property type="protein sequence ID" value="PAQ12519.1"/>
    <property type="molecule type" value="Genomic_DNA"/>
</dbReference>
<comment type="pathway">
    <text evidence="1 7">Cofactor biosynthesis; (R)-pantothenate biosynthesis; (R)-pantoate from 3-methyl-2-oxobutanoate: step 1/2.</text>
</comment>
<comment type="subcellular location">
    <subcellularLocation>
        <location evidence="7">Cytoplasm</location>
    </subcellularLocation>
</comment>
<feature type="binding site" evidence="7 10">
    <location>
        <position position="120"/>
    </location>
    <ligand>
        <name>Mg(2+)</name>
        <dbReference type="ChEBI" id="CHEBI:18420"/>
    </ligand>
</feature>
<evidence type="ECO:0000256" key="2">
    <source>
        <dbReference type="ARBA" id="ARBA00008676"/>
    </source>
</evidence>
<evidence type="ECO:0000256" key="6">
    <source>
        <dbReference type="ARBA" id="ARBA00056497"/>
    </source>
</evidence>
<dbReference type="GO" id="GO:0008168">
    <property type="term" value="F:methyltransferase activity"/>
    <property type="evidence" value="ECO:0007669"/>
    <property type="project" value="UniProtKB-KW"/>
</dbReference>
<dbReference type="HAMAP" id="MF_00156">
    <property type="entry name" value="PanB"/>
    <property type="match status" value="1"/>
</dbReference>
<dbReference type="OrthoDB" id="9781789at2"/>
<proteinExistence type="inferred from homology"/>
<keyword evidence="7 10" id="KW-0479">Metal-binding</keyword>
<dbReference type="NCBIfam" id="NF001452">
    <property type="entry name" value="PRK00311.1"/>
    <property type="match status" value="1"/>
</dbReference>
<evidence type="ECO:0000256" key="1">
    <source>
        <dbReference type="ARBA" id="ARBA00005033"/>
    </source>
</evidence>
<dbReference type="RefSeq" id="WP_095490745.1">
    <property type="nucleotide sequence ID" value="NZ_NPKJ01000003.1"/>
</dbReference>
<dbReference type="NCBIfam" id="TIGR00222">
    <property type="entry name" value="panB"/>
    <property type="match status" value="1"/>
</dbReference>
<dbReference type="PIRSF" id="PIRSF000388">
    <property type="entry name" value="Pantoate_hydroxy_MeTrfase"/>
    <property type="match status" value="1"/>
</dbReference>
<name>A0A271LWU6_9HYPH</name>
<dbReference type="InterPro" id="IPR040442">
    <property type="entry name" value="Pyrv_kinase-like_dom_sf"/>
</dbReference>
<reference evidence="11 12" key="1">
    <citation type="submission" date="2017-08" db="EMBL/GenBank/DDBJ databases">
        <title>Mesorhizobium wenxinae sp. nov., a novel rhizobial species isolated from root nodules of chickpea (Cicer arietinum L.).</title>
        <authorList>
            <person name="Zhang J."/>
        </authorList>
    </citation>
    <scope>NUCLEOTIDE SEQUENCE [LARGE SCALE GENOMIC DNA]</scope>
    <source>
        <strain evidence="11 12">SDW018</strain>
    </source>
</reference>
<feature type="binding site" evidence="7 10">
    <location>
        <position position="49"/>
    </location>
    <ligand>
        <name>Mg(2+)</name>
        <dbReference type="ChEBI" id="CHEBI:18420"/>
    </ligand>
</feature>
<dbReference type="EC" id="2.1.2.11" evidence="7"/>
<dbReference type="GO" id="GO:0032259">
    <property type="term" value="P:methylation"/>
    <property type="evidence" value="ECO:0007669"/>
    <property type="project" value="UniProtKB-KW"/>
</dbReference>
<comment type="function">
    <text evidence="6 7">Catalyzes the reversible reaction in which hydroxymethyl group from 5,10-methylenetetrahydrofolate is transferred onto alpha-ketoisovalerate to form ketopantoate.</text>
</comment>
<evidence type="ECO:0000256" key="9">
    <source>
        <dbReference type="PIRSR" id="PIRSR000388-2"/>
    </source>
</evidence>
<dbReference type="GO" id="GO:0005737">
    <property type="term" value="C:cytoplasm"/>
    <property type="evidence" value="ECO:0007669"/>
    <property type="project" value="UniProtKB-SubCell"/>
</dbReference>
<dbReference type="FunFam" id="3.20.20.60:FF:000003">
    <property type="entry name" value="3-methyl-2-oxobutanoate hydroxymethyltransferase"/>
    <property type="match status" value="1"/>
</dbReference>
<keyword evidence="4 7" id="KW-0566">Pantothenate biosynthesis</keyword>
<protein>
    <recommendedName>
        <fullName evidence="7">3-methyl-2-oxobutanoate hydroxymethyltransferase</fullName>
        <ecNumber evidence="7">2.1.2.11</ecNumber>
    </recommendedName>
    <alternativeName>
        <fullName evidence="7">Ketopantoate hydroxymethyltransferase</fullName>
        <shortName evidence="7">KPHMT</shortName>
    </alternativeName>
</protein>
<keyword evidence="11" id="KW-0489">Methyltransferase</keyword>
<dbReference type="CDD" id="cd06557">
    <property type="entry name" value="KPHMT-like"/>
    <property type="match status" value="1"/>
</dbReference>
<dbReference type="InterPro" id="IPR003700">
    <property type="entry name" value="Pantoate_hydroxy_MeTrfase"/>
</dbReference>
<comment type="catalytic activity">
    <reaction evidence="7">
        <text>(6R)-5,10-methylene-5,6,7,8-tetrahydrofolate + 3-methyl-2-oxobutanoate + H2O = 2-dehydropantoate + (6S)-5,6,7,8-tetrahydrofolate</text>
        <dbReference type="Rhea" id="RHEA:11824"/>
        <dbReference type="ChEBI" id="CHEBI:11561"/>
        <dbReference type="ChEBI" id="CHEBI:11851"/>
        <dbReference type="ChEBI" id="CHEBI:15377"/>
        <dbReference type="ChEBI" id="CHEBI:15636"/>
        <dbReference type="ChEBI" id="CHEBI:57453"/>
        <dbReference type="EC" id="2.1.2.11"/>
    </reaction>
</comment>
<keyword evidence="7 10" id="KW-0460">Magnesium</keyword>
<keyword evidence="5 7" id="KW-0808">Transferase</keyword>
<feature type="active site" description="Proton acceptor" evidence="7 8">
    <location>
        <position position="186"/>
    </location>
</feature>
<dbReference type="GO" id="GO:0000287">
    <property type="term" value="F:magnesium ion binding"/>
    <property type="evidence" value="ECO:0007669"/>
    <property type="project" value="TreeGrafter"/>
</dbReference>
<dbReference type="GO" id="GO:0003864">
    <property type="term" value="F:3-methyl-2-oxobutanoate hydroxymethyltransferase activity"/>
    <property type="evidence" value="ECO:0007669"/>
    <property type="project" value="UniProtKB-UniRule"/>
</dbReference>
<keyword evidence="12" id="KW-1185">Reference proteome</keyword>
<feature type="binding site" evidence="7 9">
    <location>
        <position position="118"/>
    </location>
    <ligand>
        <name>3-methyl-2-oxobutanoate</name>
        <dbReference type="ChEBI" id="CHEBI:11851"/>
    </ligand>
</feature>
<evidence type="ECO:0000256" key="10">
    <source>
        <dbReference type="PIRSR" id="PIRSR000388-3"/>
    </source>
</evidence>
<gene>
    <name evidence="7 11" type="primary">panB</name>
    <name evidence="11" type="ORF">CIT26_00505</name>
</gene>
<keyword evidence="7" id="KW-0963">Cytoplasm</keyword>
<evidence type="ECO:0000313" key="12">
    <source>
        <dbReference type="Proteomes" id="UP000216442"/>
    </source>
</evidence>
<dbReference type="SUPFAM" id="SSF51621">
    <property type="entry name" value="Phosphoenolpyruvate/pyruvate domain"/>
    <property type="match status" value="1"/>
</dbReference>
<dbReference type="UniPathway" id="UPA00028">
    <property type="reaction ID" value="UER00003"/>
</dbReference>
<sequence>MSATGQARALTPPEISQRKGKAPLICLTAYTTPIAKLVDPHCDVVLVGDSVGMVLHGLATTLGVTLDMMIMHGQAVRRGLERALMVVDMPFGSYEESSEQAFRNAARLMAETGCAAVKLEGGEAMAGTIRFLTARGVPVMAHVGLTPQAVNAFGGYRVQGRGEDRERIRRDASAVAEAGAFAVVLEKVPEPLARRITEEIAIPTIGIGASSACDGQILVVDDMLGLFGDFRPKFVKRYAELGDAASAAIATYAQEVRERRFPAAEHVFGDMPKAVRGEKTA</sequence>
<organism evidence="11 12">
    <name type="scientific">Mesorhizobium temperatum</name>
    <dbReference type="NCBI Taxonomy" id="241416"/>
    <lineage>
        <taxon>Bacteria</taxon>
        <taxon>Pseudomonadati</taxon>
        <taxon>Pseudomonadota</taxon>
        <taxon>Alphaproteobacteria</taxon>
        <taxon>Hyphomicrobiales</taxon>
        <taxon>Phyllobacteriaceae</taxon>
        <taxon>Mesorhizobium</taxon>
    </lineage>
</organism>
<comment type="caution">
    <text evidence="11">The sequence shown here is derived from an EMBL/GenBank/DDBJ whole genome shotgun (WGS) entry which is preliminary data.</text>
</comment>
<accession>A0A271LWU6</accession>
<comment type="cofactor">
    <cofactor evidence="7 10">
        <name>Mg(2+)</name>
        <dbReference type="ChEBI" id="CHEBI:18420"/>
    </cofactor>
    <text evidence="7 10">Binds 1 Mg(2+) ion per subunit.</text>
</comment>
<evidence type="ECO:0000256" key="7">
    <source>
        <dbReference type="HAMAP-Rule" id="MF_00156"/>
    </source>
</evidence>
<evidence type="ECO:0000256" key="3">
    <source>
        <dbReference type="ARBA" id="ARBA00011424"/>
    </source>
</evidence>
<dbReference type="PANTHER" id="PTHR20881">
    <property type="entry name" value="3-METHYL-2-OXOBUTANOATE HYDROXYMETHYLTRANSFERASE"/>
    <property type="match status" value="1"/>
</dbReference>
<feature type="binding site" evidence="7 9">
    <location>
        <position position="88"/>
    </location>
    <ligand>
        <name>3-methyl-2-oxobutanoate</name>
        <dbReference type="ChEBI" id="CHEBI:11851"/>
    </ligand>
</feature>
<evidence type="ECO:0000256" key="5">
    <source>
        <dbReference type="ARBA" id="ARBA00022679"/>
    </source>
</evidence>
<feature type="binding site" evidence="7 10">
    <location>
        <position position="88"/>
    </location>
    <ligand>
        <name>Mg(2+)</name>
        <dbReference type="ChEBI" id="CHEBI:18420"/>
    </ligand>
</feature>
<dbReference type="PANTHER" id="PTHR20881:SF0">
    <property type="entry name" value="3-METHYL-2-OXOBUTANOATE HYDROXYMETHYLTRANSFERASE"/>
    <property type="match status" value="1"/>
</dbReference>
<dbReference type="Gene3D" id="3.20.20.60">
    <property type="entry name" value="Phosphoenolpyruvate-binding domains"/>
    <property type="match status" value="1"/>
</dbReference>
<comment type="subunit">
    <text evidence="3 7">Homodecamer; pentamer of dimers.</text>
</comment>
<evidence type="ECO:0000256" key="4">
    <source>
        <dbReference type="ARBA" id="ARBA00022655"/>
    </source>
</evidence>
<feature type="binding site" evidence="7 9">
    <location>
        <begin position="49"/>
        <end position="50"/>
    </location>
    <ligand>
        <name>3-methyl-2-oxobutanoate</name>
        <dbReference type="ChEBI" id="CHEBI:11851"/>
    </ligand>
</feature>
<dbReference type="Pfam" id="PF02548">
    <property type="entry name" value="Pantoate_transf"/>
    <property type="match status" value="1"/>
</dbReference>
<dbReference type="InterPro" id="IPR015813">
    <property type="entry name" value="Pyrv/PenolPyrv_kinase-like_dom"/>
</dbReference>
<dbReference type="AlphaFoldDB" id="A0A271LWU6"/>